<gene>
    <name evidence="1" type="ORF">Cop2CBH44_11620</name>
</gene>
<sequence length="388" mass="43003">MWHVAVLAQPISGLHLRARMVEHPSCGYQPFRLWVFTPLGNQHLSVLVVGLLAVVAEEIDAGGKEVDGRGLEELVAATAAFLLAFLQGFKQGLGGLARCGKVVDVLQLDGVHTARILHIHKVDDVELHAMGHLAVLGILVLQVMIVEFGGESGKLIVVHHHGKALLAVLPDKRLDDGEGLTRTRSTHNPCATERIDDVHPSLAELALVIIAHRDVHAVLVLLQLPALLKALILEVEAVFQQPFLQELRDIVEGDMHQYDTDDGSEHIEPSVQTEGIETGHYRMTEQPYGLHNQQHSRQQRIEHLPASVKLQMLLVARSHTGDTYQQERSHLAIHEVAVMVNHPPLDASVDIRHYAAQEVQLLRLQCVGEELHQDGDINHRPEYLVKTL</sequence>
<evidence type="ECO:0000313" key="2">
    <source>
        <dbReference type="Proteomes" id="UP000594042"/>
    </source>
</evidence>
<dbReference type="AlphaFoldDB" id="A0A7G1HST8"/>
<evidence type="ECO:0000313" key="1">
    <source>
        <dbReference type="EMBL" id="BCI62809.1"/>
    </source>
</evidence>
<reference evidence="2" key="1">
    <citation type="submission" date="2020-07" db="EMBL/GenBank/DDBJ databases">
        <title>Complete genome sequencing of Coprobacter sp. strain 2CBH44.</title>
        <authorList>
            <person name="Sakamoto M."/>
            <person name="Murakami T."/>
            <person name="Mori H."/>
        </authorList>
    </citation>
    <scope>NUCLEOTIDE SEQUENCE [LARGE SCALE GENOMIC DNA]</scope>
    <source>
        <strain evidence="2">2CBH44</strain>
    </source>
</reference>
<keyword evidence="2" id="KW-1185">Reference proteome</keyword>
<dbReference type="Proteomes" id="UP000594042">
    <property type="component" value="Chromosome"/>
</dbReference>
<accession>A0A7G1HST8</accession>
<dbReference type="KEGG" id="copr:Cop2CBH44_11620"/>
<protein>
    <submittedName>
        <fullName evidence="1">Uncharacterized protein</fullName>
    </submittedName>
</protein>
<dbReference type="EMBL" id="AP023322">
    <property type="protein sequence ID" value="BCI62809.1"/>
    <property type="molecule type" value="Genomic_DNA"/>
</dbReference>
<organism evidence="1 2">
    <name type="scientific">Coprobacter secundus subsp. similis</name>
    <dbReference type="NCBI Taxonomy" id="2751153"/>
    <lineage>
        <taxon>Bacteria</taxon>
        <taxon>Pseudomonadati</taxon>
        <taxon>Bacteroidota</taxon>
        <taxon>Bacteroidia</taxon>
        <taxon>Bacteroidales</taxon>
        <taxon>Barnesiellaceae</taxon>
        <taxon>Coprobacter</taxon>
    </lineage>
</organism>
<name>A0A7G1HST8_9BACT</name>
<proteinExistence type="predicted"/>